<dbReference type="AlphaFoldDB" id="A0A9U8DYF2"/>
<keyword evidence="2" id="KW-1185">Reference proteome</keyword>
<dbReference type="KEGG" id="bgt:106054777"/>
<name>A0A9U8DYF2_BIOGL</name>
<keyword evidence="1" id="KW-0812">Transmembrane</keyword>
<keyword evidence="1" id="KW-1133">Transmembrane helix</keyword>
<accession>A0A9U8DYF2</accession>
<dbReference type="RefSeq" id="XP_013066258.2">
    <property type="nucleotide sequence ID" value="XM_013210804.2"/>
</dbReference>
<reference evidence="3" key="1">
    <citation type="submission" date="2025-08" db="UniProtKB">
        <authorList>
            <consortium name="RefSeq"/>
        </authorList>
    </citation>
    <scope>IDENTIFICATION</scope>
</reference>
<evidence type="ECO:0000256" key="1">
    <source>
        <dbReference type="SAM" id="Phobius"/>
    </source>
</evidence>
<organism evidence="2 3">
    <name type="scientific">Biomphalaria glabrata</name>
    <name type="common">Bloodfluke planorb</name>
    <name type="synonym">Freshwater snail</name>
    <dbReference type="NCBI Taxonomy" id="6526"/>
    <lineage>
        <taxon>Eukaryota</taxon>
        <taxon>Metazoa</taxon>
        <taxon>Spiralia</taxon>
        <taxon>Lophotrochozoa</taxon>
        <taxon>Mollusca</taxon>
        <taxon>Gastropoda</taxon>
        <taxon>Heterobranchia</taxon>
        <taxon>Euthyneura</taxon>
        <taxon>Panpulmonata</taxon>
        <taxon>Hygrophila</taxon>
        <taxon>Lymnaeoidea</taxon>
        <taxon>Planorbidae</taxon>
        <taxon>Biomphalaria</taxon>
    </lineage>
</organism>
<protein>
    <submittedName>
        <fullName evidence="3">Uncharacterized protein LOC106054777</fullName>
    </submittedName>
</protein>
<evidence type="ECO:0000313" key="3">
    <source>
        <dbReference type="RefSeq" id="XP_013066258.2"/>
    </source>
</evidence>
<gene>
    <name evidence="3" type="primary">LOC106054777</name>
</gene>
<dbReference type="Proteomes" id="UP001165740">
    <property type="component" value="Chromosome 11"/>
</dbReference>
<dbReference type="OrthoDB" id="10306221at2759"/>
<sequence length="320" mass="35324">MLMKTAVTFIGNIFLLLVQFDITYCILRQQSDFQIPCNRTLINLEEHDLVEFRECVCNQTIQLCETRNFQLNYYSEENHDCSLSMKQICSTQFVGIVNCTHVNTNVSTPILVVQFGVSQCAIESLICFSLTNVLPKDKDFNTSLNFDGPSSSLVKIPSSMETSVFEPSVSGINPTPSSTTGTFPSLLTPTIHVSDVNGISSDSFTSLEMTLVSSLPEPGINSVFTSAPKSSMLTTFSRMSPTSSFISSYTQLYTLAYAPSSTQMPGTTLGPPERRDVAELALLICAAVMLFICILILVVVIVYFKKRLARLQESRRSLTS</sequence>
<proteinExistence type="predicted"/>
<dbReference type="GeneID" id="106054777"/>
<keyword evidence="1" id="KW-0472">Membrane</keyword>
<evidence type="ECO:0000313" key="2">
    <source>
        <dbReference type="Proteomes" id="UP001165740"/>
    </source>
</evidence>
<feature type="transmembrane region" description="Helical" evidence="1">
    <location>
        <begin position="280"/>
        <end position="304"/>
    </location>
</feature>